<dbReference type="EMBL" id="PQIB02000018">
    <property type="protein sequence ID" value="RLM55547.1"/>
    <property type="molecule type" value="Genomic_DNA"/>
</dbReference>
<reference evidence="2" key="1">
    <citation type="journal article" date="2019" name="Nat. Commun.">
        <title>The genome of broomcorn millet.</title>
        <authorList>
            <person name="Zou C."/>
            <person name="Miki D."/>
            <person name="Li D."/>
            <person name="Tang Q."/>
            <person name="Xiao L."/>
            <person name="Rajput S."/>
            <person name="Deng P."/>
            <person name="Jia W."/>
            <person name="Huang R."/>
            <person name="Zhang M."/>
            <person name="Sun Y."/>
            <person name="Hu J."/>
            <person name="Fu X."/>
            <person name="Schnable P.S."/>
            <person name="Li F."/>
            <person name="Zhang H."/>
            <person name="Feng B."/>
            <person name="Zhu X."/>
            <person name="Liu R."/>
            <person name="Schnable J.C."/>
            <person name="Zhu J.-K."/>
            <person name="Zhang H."/>
        </authorList>
    </citation>
    <scope>NUCLEOTIDE SEQUENCE [LARGE SCALE GENOMIC DNA]</scope>
</reference>
<protein>
    <submittedName>
        <fullName evidence="1">Uncharacterized protein</fullName>
    </submittedName>
</protein>
<organism evidence="1 2">
    <name type="scientific">Panicum miliaceum</name>
    <name type="common">Proso millet</name>
    <name type="synonym">Broomcorn millet</name>
    <dbReference type="NCBI Taxonomy" id="4540"/>
    <lineage>
        <taxon>Eukaryota</taxon>
        <taxon>Viridiplantae</taxon>
        <taxon>Streptophyta</taxon>
        <taxon>Embryophyta</taxon>
        <taxon>Tracheophyta</taxon>
        <taxon>Spermatophyta</taxon>
        <taxon>Magnoliopsida</taxon>
        <taxon>Liliopsida</taxon>
        <taxon>Poales</taxon>
        <taxon>Poaceae</taxon>
        <taxon>PACMAD clade</taxon>
        <taxon>Panicoideae</taxon>
        <taxon>Panicodae</taxon>
        <taxon>Paniceae</taxon>
        <taxon>Panicinae</taxon>
        <taxon>Panicum</taxon>
        <taxon>Panicum sect. Panicum</taxon>
    </lineage>
</organism>
<accession>A0A3L6PDB0</accession>
<evidence type="ECO:0000313" key="1">
    <source>
        <dbReference type="EMBL" id="RLM55547.1"/>
    </source>
</evidence>
<dbReference type="OrthoDB" id="585457at2759"/>
<comment type="caution">
    <text evidence="1">The sequence shown here is derived from an EMBL/GenBank/DDBJ whole genome shotgun (WGS) entry which is preliminary data.</text>
</comment>
<dbReference type="Proteomes" id="UP000275267">
    <property type="component" value="Unassembled WGS sequence"/>
</dbReference>
<gene>
    <name evidence="1" type="ORF">C2845_PM10G04590</name>
</gene>
<evidence type="ECO:0000313" key="2">
    <source>
        <dbReference type="Proteomes" id="UP000275267"/>
    </source>
</evidence>
<keyword evidence="2" id="KW-1185">Reference proteome</keyword>
<proteinExistence type="predicted"/>
<sequence>MVQLGADHDVGNGAQQLAVHVADHVPSAAAAAASKDGRAGELCLAPAADDPAARWRCCGCRAGRWVGNEAACSVVQCRACGQRHGHGLVPGQRARSPHDPVIAFLGSAHDLKPTPPPLRALRQHTLLQPGRHSGRRPVDWYEENSVAEGNEQLDGIDGDESTADLSAPLLDAHGLSSMMTEISRRLSSDADHLYIHQVCTHWRASTSPLAACRPWVVAGHARRSGLIPTGDYSLRLPRRGAQRMEVGAPPAGFPYCCGTSRG</sequence>
<dbReference type="STRING" id="4540.A0A3L6PDB0"/>
<dbReference type="AlphaFoldDB" id="A0A3L6PDB0"/>
<dbReference type="PANTHER" id="PTHR36901:SF2">
    <property type="entry name" value="OS10G0520400 PROTEIN"/>
    <property type="match status" value="1"/>
</dbReference>
<name>A0A3L6PDB0_PANMI</name>
<dbReference type="PANTHER" id="PTHR36901">
    <property type="entry name" value="F-BOX DOMAIN CONTAINING PROTEIN, EXPRESSED-RELATED"/>
    <property type="match status" value="1"/>
</dbReference>